<reference evidence="2" key="1">
    <citation type="submission" date="2020-05" db="EMBL/GenBank/DDBJ databases">
        <title>Mycena genomes resolve the evolution of fungal bioluminescence.</title>
        <authorList>
            <person name="Tsai I.J."/>
        </authorList>
    </citation>
    <scope>NUCLEOTIDE SEQUENCE</scope>
    <source>
        <strain evidence="2">110903Hualien_Pintung</strain>
    </source>
</reference>
<dbReference type="Pfam" id="PF07883">
    <property type="entry name" value="Cupin_2"/>
    <property type="match status" value="1"/>
</dbReference>
<comment type="caution">
    <text evidence="2">The sequence shown here is derived from an EMBL/GenBank/DDBJ whole genome shotgun (WGS) entry which is preliminary data.</text>
</comment>
<evidence type="ECO:0000313" key="2">
    <source>
        <dbReference type="EMBL" id="KAF7293776.1"/>
    </source>
</evidence>
<dbReference type="EMBL" id="JACAZE010000020">
    <property type="protein sequence ID" value="KAF7293776.1"/>
    <property type="molecule type" value="Genomic_DNA"/>
</dbReference>
<dbReference type="PANTHER" id="PTHR36156">
    <property type="entry name" value="SLR2101 PROTEIN"/>
    <property type="match status" value="1"/>
</dbReference>
<dbReference type="AlphaFoldDB" id="A0A8H6VVU3"/>
<sequence>MSSLPRSPFPPVRRVVTGHTLSGSSTIVADTIQATRYWSAESTSGNAIYDLHHTSEPVARVDSEFTSSDGKWVDEIAENKEHVSKDGSVFRVFEFAPGTVTPMHRTVSLDYGVIARGSVTLELDNGERVVLNEGDTVVQRGTMHLWRNESETEWARIYFVVLGAQPLEIGGRKLAEEWRQ</sequence>
<dbReference type="InterPro" id="IPR047142">
    <property type="entry name" value="OryJ/VirC-like"/>
</dbReference>
<dbReference type="InterPro" id="IPR013096">
    <property type="entry name" value="Cupin_2"/>
</dbReference>
<feature type="domain" description="Cupin type-2" evidence="1">
    <location>
        <begin position="92"/>
        <end position="160"/>
    </location>
</feature>
<dbReference type="Gene3D" id="2.20.70.150">
    <property type="match status" value="1"/>
</dbReference>
<proteinExistence type="predicted"/>
<dbReference type="InterPro" id="IPR011051">
    <property type="entry name" value="RmlC_Cupin_sf"/>
</dbReference>
<dbReference type="OrthoDB" id="5840532at2759"/>
<organism evidence="2 3">
    <name type="scientific">Mycena chlorophos</name>
    <name type="common">Agaric fungus</name>
    <name type="synonym">Agaricus chlorophos</name>
    <dbReference type="NCBI Taxonomy" id="658473"/>
    <lineage>
        <taxon>Eukaryota</taxon>
        <taxon>Fungi</taxon>
        <taxon>Dikarya</taxon>
        <taxon>Basidiomycota</taxon>
        <taxon>Agaricomycotina</taxon>
        <taxon>Agaricomycetes</taxon>
        <taxon>Agaricomycetidae</taxon>
        <taxon>Agaricales</taxon>
        <taxon>Marasmiineae</taxon>
        <taxon>Mycenaceae</taxon>
        <taxon>Mycena</taxon>
    </lineage>
</organism>
<dbReference type="PANTHER" id="PTHR36156:SF2">
    <property type="entry name" value="CUPIN TYPE-2 DOMAIN-CONTAINING PROTEIN"/>
    <property type="match status" value="1"/>
</dbReference>
<dbReference type="InterPro" id="IPR014710">
    <property type="entry name" value="RmlC-like_jellyroll"/>
</dbReference>
<protein>
    <submittedName>
        <fullName evidence="2">Cupin-2 domain-containing protein</fullName>
    </submittedName>
</protein>
<name>A0A8H6VVU3_MYCCL</name>
<dbReference type="SUPFAM" id="SSF51182">
    <property type="entry name" value="RmlC-like cupins"/>
    <property type="match status" value="1"/>
</dbReference>
<dbReference type="CDD" id="cd02231">
    <property type="entry name" value="cupin_BLL6423-like"/>
    <property type="match status" value="1"/>
</dbReference>
<dbReference type="Proteomes" id="UP000613580">
    <property type="component" value="Unassembled WGS sequence"/>
</dbReference>
<accession>A0A8H6VVU3</accession>
<evidence type="ECO:0000259" key="1">
    <source>
        <dbReference type="Pfam" id="PF07883"/>
    </source>
</evidence>
<dbReference type="Gene3D" id="2.60.120.10">
    <property type="entry name" value="Jelly Rolls"/>
    <property type="match status" value="1"/>
</dbReference>
<evidence type="ECO:0000313" key="3">
    <source>
        <dbReference type="Proteomes" id="UP000613580"/>
    </source>
</evidence>
<gene>
    <name evidence="2" type="ORF">HMN09_01173000</name>
</gene>
<keyword evidence="3" id="KW-1185">Reference proteome</keyword>